<gene>
    <name evidence="2" type="ORF">GCM10023095_28780</name>
</gene>
<keyword evidence="3" id="KW-1185">Reference proteome</keyword>
<reference evidence="3" key="1">
    <citation type="journal article" date="2019" name="Int. J. Syst. Evol. Microbiol.">
        <title>The Global Catalogue of Microorganisms (GCM) 10K type strain sequencing project: providing services to taxonomists for standard genome sequencing and annotation.</title>
        <authorList>
            <consortium name="The Broad Institute Genomics Platform"/>
            <consortium name="The Broad Institute Genome Sequencing Center for Infectious Disease"/>
            <person name="Wu L."/>
            <person name="Ma J."/>
        </authorList>
    </citation>
    <scope>NUCLEOTIDE SEQUENCE [LARGE SCALE GENOMIC DNA]</scope>
    <source>
        <strain evidence="3">JCM 32226</strain>
    </source>
</reference>
<dbReference type="EMBL" id="BAABFC010000023">
    <property type="protein sequence ID" value="GAA4503077.1"/>
    <property type="molecule type" value="Genomic_DNA"/>
</dbReference>
<dbReference type="Proteomes" id="UP001501321">
    <property type="component" value="Unassembled WGS sequence"/>
</dbReference>
<organism evidence="2 3">
    <name type="scientific">Pseudaeromonas paramecii</name>
    <dbReference type="NCBI Taxonomy" id="2138166"/>
    <lineage>
        <taxon>Bacteria</taxon>
        <taxon>Pseudomonadati</taxon>
        <taxon>Pseudomonadota</taxon>
        <taxon>Gammaproteobacteria</taxon>
        <taxon>Aeromonadales</taxon>
        <taxon>Aeromonadaceae</taxon>
        <taxon>Pseudaeromonas</taxon>
    </lineage>
</organism>
<dbReference type="PROSITE" id="PS51257">
    <property type="entry name" value="PROKAR_LIPOPROTEIN"/>
    <property type="match status" value="1"/>
</dbReference>
<comment type="caution">
    <text evidence="2">The sequence shown here is derived from an EMBL/GenBank/DDBJ whole genome shotgun (WGS) entry which is preliminary data.</text>
</comment>
<keyword evidence="1" id="KW-0732">Signal</keyword>
<feature type="chain" id="PRO_5047280198" description="Lipoprotein" evidence="1">
    <location>
        <begin position="20"/>
        <end position="121"/>
    </location>
</feature>
<feature type="signal peptide" evidence="1">
    <location>
        <begin position="1"/>
        <end position="19"/>
    </location>
</feature>
<proteinExistence type="predicted"/>
<sequence length="121" mass="13845">MRNLYFIFIVIFLASCASAIPPGLYQRSADGITDKLYVNSEGHECFYVVEYPVDAFGSACHLISNGNKMYKMFVFDITNESSEEVYIFDITYLGQSLVLNEHQNINERPITLKYVFDSSNK</sequence>
<evidence type="ECO:0000256" key="1">
    <source>
        <dbReference type="SAM" id="SignalP"/>
    </source>
</evidence>
<accession>A0ABP8QIN3</accession>
<dbReference type="RefSeq" id="WP_345014377.1">
    <property type="nucleotide sequence ID" value="NZ_BAABFC010000023.1"/>
</dbReference>
<evidence type="ECO:0008006" key="4">
    <source>
        <dbReference type="Google" id="ProtNLM"/>
    </source>
</evidence>
<evidence type="ECO:0000313" key="3">
    <source>
        <dbReference type="Proteomes" id="UP001501321"/>
    </source>
</evidence>
<evidence type="ECO:0000313" key="2">
    <source>
        <dbReference type="EMBL" id="GAA4503077.1"/>
    </source>
</evidence>
<name>A0ABP8QIN3_9GAMM</name>
<protein>
    <recommendedName>
        <fullName evidence="4">Lipoprotein</fullName>
    </recommendedName>
</protein>